<dbReference type="Proteomes" id="UP001314263">
    <property type="component" value="Unassembled WGS sequence"/>
</dbReference>
<evidence type="ECO:0000313" key="2">
    <source>
        <dbReference type="Proteomes" id="UP001314263"/>
    </source>
</evidence>
<organism evidence="1 2">
    <name type="scientific">Coccomyxa viridis</name>
    <dbReference type="NCBI Taxonomy" id="1274662"/>
    <lineage>
        <taxon>Eukaryota</taxon>
        <taxon>Viridiplantae</taxon>
        <taxon>Chlorophyta</taxon>
        <taxon>core chlorophytes</taxon>
        <taxon>Trebouxiophyceae</taxon>
        <taxon>Trebouxiophyceae incertae sedis</taxon>
        <taxon>Coccomyxaceae</taxon>
        <taxon>Coccomyxa</taxon>
    </lineage>
</organism>
<protein>
    <submittedName>
        <fullName evidence="1">Uncharacterized protein</fullName>
    </submittedName>
</protein>
<sequence length="130" mass="13926">MAKKTDPESSDPTYIIVEWRQDRLNELNQEWGAPDPAAFVRGALIASGMTETEDPRVLGLKDAKLTSTRNNFVEGRVGFPPMIQACGLSEIGAPVFGQAARLPVVDAVVLLANGGKPCPLLPGDVILWIG</sequence>
<name>A0AAV1HSY4_9CHLO</name>
<proteinExistence type="predicted"/>
<dbReference type="AlphaFoldDB" id="A0AAV1HSY4"/>
<reference evidence="1 2" key="1">
    <citation type="submission" date="2023-10" db="EMBL/GenBank/DDBJ databases">
        <authorList>
            <person name="Maclean D."/>
            <person name="Macfadyen A."/>
        </authorList>
    </citation>
    <scope>NUCLEOTIDE SEQUENCE [LARGE SCALE GENOMIC DNA]</scope>
</reference>
<gene>
    <name evidence="1" type="ORF">CVIRNUC_000045</name>
</gene>
<evidence type="ECO:0000313" key="1">
    <source>
        <dbReference type="EMBL" id="CAK0731808.1"/>
    </source>
</evidence>
<accession>A0AAV1HSY4</accession>
<dbReference type="EMBL" id="CAUYUE010000001">
    <property type="protein sequence ID" value="CAK0731808.1"/>
    <property type="molecule type" value="Genomic_DNA"/>
</dbReference>
<keyword evidence="2" id="KW-1185">Reference proteome</keyword>
<comment type="caution">
    <text evidence="1">The sequence shown here is derived from an EMBL/GenBank/DDBJ whole genome shotgun (WGS) entry which is preliminary data.</text>
</comment>